<evidence type="ECO:0000256" key="2">
    <source>
        <dbReference type="ARBA" id="ARBA00022771"/>
    </source>
</evidence>
<keyword evidence="2" id="KW-0863">Zinc-finger</keyword>
<evidence type="ECO:0000259" key="6">
    <source>
        <dbReference type="PROSITE" id="PS50090"/>
    </source>
</evidence>
<feature type="domain" description="SANT" evidence="8">
    <location>
        <begin position="61"/>
        <end position="113"/>
    </location>
</feature>
<dbReference type="InterPro" id="IPR016827">
    <property type="entry name" value="Ada2/TADA2"/>
</dbReference>
<keyword evidence="4 5" id="KW-0539">Nucleus</keyword>
<keyword evidence="3" id="KW-0862">Zinc</keyword>
<dbReference type="InterPro" id="IPR007526">
    <property type="entry name" value="SWIRM"/>
</dbReference>
<dbReference type="SMART" id="SM00717">
    <property type="entry name" value="SANT"/>
    <property type="match status" value="1"/>
</dbReference>
<evidence type="ECO:0000256" key="4">
    <source>
        <dbReference type="ARBA" id="ARBA00023242"/>
    </source>
</evidence>
<dbReference type="SUPFAM" id="SSF57850">
    <property type="entry name" value="RING/U-box"/>
    <property type="match status" value="1"/>
</dbReference>
<reference evidence="9 10" key="1">
    <citation type="submission" date="2022-12" db="EMBL/GenBank/DDBJ databases">
        <title>Chromosome-level genome of Tegillarca granosa.</title>
        <authorList>
            <person name="Kim J."/>
        </authorList>
    </citation>
    <scope>NUCLEOTIDE SEQUENCE [LARGE SCALE GENOMIC DNA]</scope>
    <source>
        <strain evidence="9">Teg-2019</strain>
        <tissue evidence="9">Adductor muscle</tissue>
    </source>
</reference>
<keyword evidence="5" id="KW-0804">Transcription</keyword>
<feature type="domain" description="SWIRM" evidence="7">
    <location>
        <begin position="347"/>
        <end position="436"/>
    </location>
</feature>
<dbReference type="EMBL" id="JARBDR010000923">
    <property type="protein sequence ID" value="KAJ8297529.1"/>
    <property type="molecule type" value="Genomic_DNA"/>
</dbReference>
<protein>
    <recommendedName>
        <fullName evidence="5">Transcriptional adapter</fullName>
    </recommendedName>
</protein>
<dbReference type="InterPro" id="IPR009057">
    <property type="entry name" value="Homeodomain-like_sf"/>
</dbReference>
<evidence type="ECO:0000313" key="10">
    <source>
        <dbReference type="Proteomes" id="UP001217089"/>
    </source>
</evidence>
<organism evidence="9 10">
    <name type="scientific">Tegillarca granosa</name>
    <name type="common">Malaysian cockle</name>
    <name type="synonym">Anadara granosa</name>
    <dbReference type="NCBI Taxonomy" id="220873"/>
    <lineage>
        <taxon>Eukaryota</taxon>
        <taxon>Metazoa</taxon>
        <taxon>Spiralia</taxon>
        <taxon>Lophotrochozoa</taxon>
        <taxon>Mollusca</taxon>
        <taxon>Bivalvia</taxon>
        <taxon>Autobranchia</taxon>
        <taxon>Pteriomorphia</taxon>
        <taxon>Arcoida</taxon>
        <taxon>Arcoidea</taxon>
        <taxon>Arcidae</taxon>
        <taxon>Tegillarca</taxon>
    </lineage>
</organism>
<evidence type="ECO:0000256" key="5">
    <source>
        <dbReference type="PIRNR" id="PIRNR025024"/>
    </source>
</evidence>
<gene>
    <name evidence="9" type="ORF">KUTeg_024060</name>
</gene>
<dbReference type="PROSITE" id="PS50090">
    <property type="entry name" value="MYB_LIKE"/>
    <property type="match status" value="1"/>
</dbReference>
<dbReference type="InterPro" id="IPR036388">
    <property type="entry name" value="WH-like_DNA-bd_sf"/>
</dbReference>
<dbReference type="Pfam" id="PF04433">
    <property type="entry name" value="SWIRM"/>
    <property type="match status" value="1"/>
</dbReference>
<sequence length="436" mass="50794">MDKETESCPNCGVNLNEPYILCKGCKPAGVKICLHCFSKGVEFNNHESDHPYSVIKRDFPLFDSNWTAMDEESLLDVMAECGFGNWSDVAQQIHTKSKWECEMHYNKYYIQNPEPPLPELPGTELQVFPQPVMYKLSDDPPRYADCSLMYQEMGGYMAGRGDFNTEYDNFSELDLKTLEFDDSSEEDEIENQLKHTVLDIYRNRLKERQRRKQIVRIYGLINMRKLSLCNRRFHNTIKDIIDSLRVFARLVSPFDFDKFIEGLHYEYELKNEIKKLKEFREDGLTSMRQLKVYKNLKNRRREFKSKGRLLDEILVHVNNETACQSWLQRQVVLENISKGVTNIPLPNAPRRSAQPLEIVGLPGHEKLNSDEREICATARLVPEAYLEFKSILVSECKKQGCLKLGQARNLIKIDVNKTRKLFDFLVSQGLLNKEPL</sequence>
<dbReference type="Gene3D" id="1.10.10.10">
    <property type="entry name" value="Winged helix-like DNA-binding domain superfamily/Winged helix DNA-binding domain"/>
    <property type="match status" value="1"/>
</dbReference>
<feature type="domain" description="Myb-like" evidence="6">
    <location>
        <begin position="64"/>
        <end position="109"/>
    </location>
</feature>
<keyword evidence="10" id="KW-1185">Reference proteome</keyword>
<comment type="caution">
    <text evidence="9">The sequence shown here is derived from an EMBL/GenBank/DDBJ whole genome shotgun (WGS) entry which is preliminary data.</text>
</comment>
<dbReference type="Pfam" id="PF25299">
    <property type="entry name" value="ZZ_ADA2"/>
    <property type="match status" value="1"/>
</dbReference>
<dbReference type="InterPro" id="IPR055141">
    <property type="entry name" value="TADA2A_B-like_dom"/>
</dbReference>
<dbReference type="PROSITE" id="PS51293">
    <property type="entry name" value="SANT"/>
    <property type="match status" value="1"/>
</dbReference>
<dbReference type="Pfam" id="PF22941">
    <property type="entry name" value="TADA2A-like_3rd"/>
    <property type="match status" value="1"/>
</dbReference>
<keyword evidence="1" id="KW-0479">Metal-binding</keyword>
<dbReference type="PANTHER" id="PTHR12374">
    <property type="entry name" value="TRANSCRIPTIONAL ADAPTOR 2 ADA2 -RELATED"/>
    <property type="match status" value="1"/>
</dbReference>
<dbReference type="PANTHER" id="PTHR12374:SF20">
    <property type="entry name" value="TRANSCRIPTIONAL ADAPTER 2-ALPHA"/>
    <property type="match status" value="1"/>
</dbReference>
<evidence type="ECO:0000313" key="9">
    <source>
        <dbReference type="EMBL" id="KAJ8297529.1"/>
    </source>
</evidence>
<dbReference type="SUPFAM" id="SSF46689">
    <property type="entry name" value="Homeodomain-like"/>
    <property type="match status" value="2"/>
</dbReference>
<evidence type="ECO:0000256" key="1">
    <source>
        <dbReference type="ARBA" id="ARBA00022723"/>
    </source>
</evidence>
<comment type="subcellular location">
    <subcellularLocation>
        <location evidence="5">Nucleus</location>
    </subcellularLocation>
</comment>
<dbReference type="Gene3D" id="1.10.10.60">
    <property type="entry name" value="Homeodomain-like"/>
    <property type="match status" value="1"/>
</dbReference>
<keyword evidence="5" id="KW-0805">Transcription regulation</keyword>
<evidence type="ECO:0000259" key="7">
    <source>
        <dbReference type="PROSITE" id="PS50934"/>
    </source>
</evidence>
<dbReference type="InterPro" id="IPR001005">
    <property type="entry name" value="SANT/Myb"/>
</dbReference>
<proteinExistence type="predicted"/>
<dbReference type="InterPro" id="IPR017884">
    <property type="entry name" value="SANT_dom"/>
</dbReference>
<dbReference type="Proteomes" id="UP001217089">
    <property type="component" value="Unassembled WGS sequence"/>
</dbReference>
<dbReference type="InterPro" id="IPR000433">
    <property type="entry name" value="Znf_ZZ"/>
</dbReference>
<accession>A0ABQ9DW88</accession>
<name>A0ABQ9DW88_TEGGR</name>
<evidence type="ECO:0000259" key="8">
    <source>
        <dbReference type="PROSITE" id="PS51293"/>
    </source>
</evidence>
<dbReference type="CDD" id="cd00167">
    <property type="entry name" value="SANT"/>
    <property type="match status" value="1"/>
</dbReference>
<evidence type="ECO:0000256" key="3">
    <source>
        <dbReference type="ARBA" id="ARBA00022833"/>
    </source>
</evidence>
<dbReference type="PIRSF" id="PIRSF025024">
    <property type="entry name" value="Transcriptional_adaptor_2"/>
    <property type="match status" value="1"/>
</dbReference>
<dbReference type="Pfam" id="PF00249">
    <property type="entry name" value="Myb_DNA-binding"/>
    <property type="match status" value="1"/>
</dbReference>
<dbReference type="PROSITE" id="PS50934">
    <property type="entry name" value="SWIRM"/>
    <property type="match status" value="1"/>
</dbReference>